<dbReference type="Proteomes" id="UP001219518">
    <property type="component" value="Unassembled WGS sequence"/>
</dbReference>
<proteinExistence type="predicted"/>
<dbReference type="AlphaFoldDB" id="A0AAE1H6F4"/>
<name>A0AAE1H6F4_9NEOP</name>
<evidence type="ECO:0000313" key="2">
    <source>
        <dbReference type="EMBL" id="KAK3915443.1"/>
    </source>
</evidence>
<reference evidence="2" key="1">
    <citation type="submission" date="2021-07" db="EMBL/GenBank/DDBJ databases">
        <authorList>
            <person name="Catto M.A."/>
            <person name="Jacobson A."/>
            <person name="Kennedy G."/>
            <person name="Labadie P."/>
            <person name="Hunt B.G."/>
            <person name="Srinivasan R."/>
        </authorList>
    </citation>
    <scope>NUCLEOTIDE SEQUENCE</scope>
    <source>
        <strain evidence="2">PL_HMW_Pooled</strain>
        <tissue evidence="2">Head</tissue>
    </source>
</reference>
<accession>A0AAE1H6F4</accession>
<dbReference type="EMBL" id="JAHWGI010000440">
    <property type="protein sequence ID" value="KAK3915443.1"/>
    <property type="molecule type" value="Genomic_DNA"/>
</dbReference>
<feature type="non-terminal residue" evidence="2">
    <location>
        <position position="1"/>
    </location>
</feature>
<keyword evidence="3" id="KW-1185">Reference proteome</keyword>
<protein>
    <submittedName>
        <fullName evidence="2">Microtubule-actin cross-linking factor 1</fullName>
    </submittedName>
</protein>
<sequence>AMWCRRNSGPPHADVTEAMEVVDTQGNWRPRGPGGPLPGSAVPRSPLPTRCQVVKAERSPLMGQLGRPPGSPQPIRSQPVSLMSSPLLQRGAMGHGHGAMGHGSPMGSPLPARSCHARGCQSASSSPLPLRHARAAASALALPASATASPARSLRSVASAASSRGASDSDLTDLGEDCSEAADLSSAAGEGVAETIVDGSCKFRDNKR</sequence>
<evidence type="ECO:0000256" key="1">
    <source>
        <dbReference type="SAM" id="MobiDB-lite"/>
    </source>
</evidence>
<gene>
    <name evidence="2" type="ORF">KUF71_005750</name>
</gene>
<reference evidence="2" key="2">
    <citation type="journal article" date="2023" name="BMC Genomics">
        <title>Pest status, molecular evolution, and epigenetic factors derived from the genome assembly of Frankliniella fusca, a thysanopteran phytovirus vector.</title>
        <authorList>
            <person name="Catto M.A."/>
            <person name="Labadie P.E."/>
            <person name="Jacobson A.L."/>
            <person name="Kennedy G.G."/>
            <person name="Srinivasan R."/>
            <person name="Hunt B.G."/>
        </authorList>
    </citation>
    <scope>NUCLEOTIDE SEQUENCE</scope>
    <source>
        <strain evidence="2">PL_HMW_Pooled</strain>
    </source>
</reference>
<feature type="region of interest" description="Disordered" evidence="1">
    <location>
        <begin position="95"/>
        <end position="126"/>
    </location>
</feature>
<evidence type="ECO:0000313" key="3">
    <source>
        <dbReference type="Proteomes" id="UP001219518"/>
    </source>
</evidence>
<organism evidence="2 3">
    <name type="scientific">Frankliniella fusca</name>
    <dbReference type="NCBI Taxonomy" id="407009"/>
    <lineage>
        <taxon>Eukaryota</taxon>
        <taxon>Metazoa</taxon>
        <taxon>Ecdysozoa</taxon>
        <taxon>Arthropoda</taxon>
        <taxon>Hexapoda</taxon>
        <taxon>Insecta</taxon>
        <taxon>Pterygota</taxon>
        <taxon>Neoptera</taxon>
        <taxon>Paraneoptera</taxon>
        <taxon>Thysanoptera</taxon>
        <taxon>Terebrantia</taxon>
        <taxon>Thripoidea</taxon>
        <taxon>Thripidae</taxon>
        <taxon>Frankliniella</taxon>
    </lineage>
</organism>
<feature type="region of interest" description="Disordered" evidence="1">
    <location>
        <begin position="143"/>
        <end position="175"/>
    </location>
</feature>
<feature type="compositionally biased region" description="Low complexity" evidence="1">
    <location>
        <begin position="143"/>
        <end position="169"/>
    </location>
</feature>
<comment type="caution">
    <text evidence="2">The sequence shown here is derived from an EMBL/GenBank/DDBJ whole genome shotgun (WGS) entry which is preliminary data.</text>
</comment>
<feature type="non-terminal residue" evidence="2">
    <location>
        <position position="208"/>
    </location>
</feature>
<feature type="region of interest" description="Disordered" evidence="1">
    <location>
        <begin position="25"/>
        <end position="46"/>
    </location>
</feature>